<dbReference type="SUPFAM" id="SSF47986">
    <property type="entry name" value="DEATH domain"/>
    <property type="match status" value="3"/>
</dbReference>
<name>A0A2B4SGX8_STYPI</name>
<evidence type="ECO:0000256" key="1">
    <source>
        <dbReference type="SAM" id="MobiDB-lite"/>
    </source>
</evidence>
<dbReference type="Pfam" id="PF00531">
    <property type="entry name" value="Death"/>
    <property type="match status" value="3"/>
</dbReference>
<sequence length="2079" mass="234740">MTTGKHGLTHPAPCTKFIALRTVPVYLASGQRKIKVNALLDDCSSRTYLNSDTVAELVLEGSAHELTLNVLNDNQETFESTVVEFTISSLDGKVSKQASAYTTERVTGNMEVVDWRRCQSKWKHLQSIEFPQVGPRTTLDVLIRADQADLLCSLKDLKGRSGKPIARLTPLGVNPNEKLARDTVANSLTFVDGHYTVVMPWKSGKRLLPDIYSMPLYRLRNTEKRLQKSPELSQAYERVLQTYQEAGYIHKVPQEEKKPDQVCCKSLGVQLACMPGSGYQISRKSCGAFHSDCATEVDLDRGELPQVKILGVLWSPVEDVIKFQVNHLAEKRDQTKRNFLKGIATLFDPLGLLTPYTVRAKILLHEMWASGVDWDGPELASTNPEQWRYMLTTQNPSDLLKRGLSVSALADEDKWWSGPIFLRQDPSEWPENKIETKRVTDVEIRKSHQMKRRTEERGFLPSSNEDRLEPRRYSSWSKLTRVSALVNRFIENCRLPVALRRVALQPDEVIPAGTHFIRQAQEEAFKEEMRTVKRVFLCVFLPEVSGCSPSEHHTLIISVGPKQRKRKRKRQRKGSQAKMDLKRAKGKQKGEAQKEEELRQNLMREMAKRFIDECNDEIASEPFFQGLKYYLERELNLRIEQAVEGSLRIKVECRTLEILERLWEDYTSGHLNAEAEKRLLTDEIKRTYDVETIKLETIILREDYFACKLSFAGNIKVSFTDAKKSRIPLTGEMVPTSNDIKNGIHASDKDLTLFSDEKVTAVVTADTKSETTERTQKFPLVLTKGQIEETVSASPMPSPRDIDARRKIFDDTVGVISTETALLREQPSFCETSASVKSPVDDLALIGELRNRTVTQRIATRCQAHIGNCWRTLGVFFEIDESVLNNIETDFPTAEEKGFKVLEIWRDKEGRSATVRCLEDALLEIGKRRIAENILDIVREERGRESKQKGDRSKGFRKLENESERVKRLENVRRDNVENRKPAAEKTSSLTTLQEDCEASSYGALDTFVWSCSLKGDAQPAQTEELRKLTFTQGMVTLIKSEIGNFYEDLGVLLGVREGDLDDIETRYSRPTEKGGAVLRNWKDREGPRATVGRLETALNRLGKKRIAVKLLDIAGEEKRTEDGSEEHRKTFSSPFEARSVKGKLDDESKRVARLENERRNNLTKLKSQRAEGKLRQCQVGERGSPETMPCSAEEPANASRTRNISLRELKESLQTVGKMDQAWTRMEPRVDEPPRRQQNMGSNEPLKTMQNPLMEEAALKEAIEKHEPPRRQQNMGSNEPLKTMQNPLMEEAALKEAIEKNVTLAAEKSVPENLWKAIRKEPIVRDHVFSETISQDSNIIKKRIIFADLVSVKGFTWILKETGVFIKFPPKAVPDPRLVTCLLWKPGFVSPPLEVNESLVSNVIELDCDDPDGVVYSSIEVALTHSAKCLRGYELVMKEMIGTGGWRDLETSEVQPSDLQGESLHWHSELPFVGAKITSFSRYAVICRLKSYKVQKVDTEECLELTISVPDFSGVSLSIPGKSFPASMDFVTKVQEVSSDAFKGKKVLVGPVIHIKFTPKVELSDPSQVSLNCPVLISVPIDSQQRQIKLTKMSSRLVKVFFRGGKDNSWKWVDWTKKLRVPPKLENGIVTFEVDGTATCQINRFLECVVILDSSKTPLDAEELFIVDSACPQHLGFFAFWRQKEEQPTQDPELGSLFLGCFPLHMKTELAKEISSEHGVLFYGEAKSARQLADGDQALFSLSRSLTPVDEGIDIDYTPVKENHKEGREKLCSLFLHPVAPFENRSPAISGEISQSQEQPPVCEPSTSVESPVKDLAQIEELRKSVVTLKIATLCNKHIGSCWKKVGIFLGVDEAEICNIESDYGKVRDKGGAVLQSWRDKNGSNATVGRLESTLIAIGMKRIAEKLLDIAREEIGRESEQNGDGSVEQQDTCSSPVEGDKEGETGQRPTREREVSPETMPGTSGEVDAPRTRDIEQSERSDKTASSQRKLNELRQSIEKVREMNQAVTRIKARVDELPSRQLNTGRNEPFDTTNSLLREVAALQEAIVRRARNENLEGLRELMEKVRKAREDLSGAS</sequence>
<organism evidence="3 4">
    <name type="scientific">Stylophora pistillata</name>
    <name type="common">Smooth cauliflower coral</name>
    <dbReference type="NCBI Taxonomy" id="50429"/>
    <lineage>
        <taxon>Eukaryota</taxon>
        <taxon>Metazoa</taxon>
        <taxon>Cnidaria</taxon>
        <taxon>Anthozoa</taxon>
        <taxon>Hexacorallia</taxon>
        <taxon>Scleractinia</taxon>
        <taxon>Astrocoeniina</taxon>
        <taxon>Pocilloporidae</taxon>
        <taxon>Stylophora</taxon>
    </lineage>
</organism>
<feature type="compositionally biased region" description="Basic and acidic residues" evidence="1">
    <location>
        <begin position="579"/>
        <end position="596"/>
    </location>
</feature>
<feature type="domain" description="Death" evidence="2">
    <location>
        <begin position="865"/>
        <end position="938"/>
    </location>
</feature>
<feature type="region of interest" description="Disordered" evidence="1">
    <location>
        <begin position="555"/>
        <end position="596"/>
    </location>
</feature>
<evidence type="ECO:0000313" key="4">
    <source>
        <dbReference type="Proteomes" id="UP000225706"/>
    </source>
</evidence>
<dbReference type="CDD" id="cd01670">
    <property type="entry name" value="Death"/>
    <property type="match status" value="3"/>
</dbReference>
<feature type="compositionally biased region" description="Basic and acidic residues" evidence="1">
    <location>
        <begin position="1969"/>
        <end position="1984"/>
    </location>
</feature>
<feature type="compositionally biased region" description="Basic and acidic residues" evidence="1">
    <location>
        <begin position="1939"/>
        <end position="1957"/>
    </location>
</feature>
<proteinExistence type="predicted"/>
<gene>
    <name evidence="3" type="ORF">AWC38_SpisGene6919</name>
</gene>
<dbReference type="InterPro" id="IPR000488">
    <property type="entry name" value="Death_dom"/>
</dbReference>
<dbReference type="Gene3D" id="1.10.533.10">
    <property type="entry name" value="Death Domain, Fas"/>
    <property type="match status" value="3"/>
</dbReference>
<feature type="compositionally biased region" description="Basic and acidic residues" evidence="1">
    <location>
        <begin position="970"/>
        <end position="984"/>
    </location>
</feature>
<reference evidence="4" key="1">
    <citation type="journal article" date="2017" name="bioRxiv">
        <title>Comparative analysis of the genomes of Stylophora pistillata and Acropora digitifera provides evidence for extensive differences between species of corals.</title>
        <authorList>
            <person name="Voolstra C.R."/>
            <person name="Li Y."/>
            <person name="Liew Y.J."/>
            <person name="Baumgarten S."/>
            <person name="Zoccola D."/>
            <person name="Flot J.-F."/>
            <person name="Tambutte S."/>
            <person name="Allemand D."/>
            <person name="Aranda M."/>
        </authorList>
    </citation>
    <scope>NUCLEOTIDE SEQUENCE [LARGE SCALE GENOMIC DNA]</scope>
</reference>
<accession>A0A2B4SGX8</accession>
<comment type="caution">
    <text evidence="3">The sequence shown here is derived from an EMBL/GenBank/DDBJ whole genome shotgun (WGS) entry which is preliminary data.</text>
</comment>
<dbReference type="Pfam" id="PF05380">
    <property type="entry name" value="Peptidase_A17"/>
    <property type="match status" value="1"/>
</dbReference>
<dbReference type="InterPro" id="IPR011029">
    <property type="entry name" value="DEATH-like_dom_sf"/>
</dbReference>
<feature type="domain" description="Death" evidence="2">
    <location>
        <begin position="1829"/>
        <end position="1912"/>
    </location>
</feature>
<dbReference type="Proteomes" id="UP000225706">
    <property type="component" value="Unassembled WGS sequence"/>
</dbReference>
<feature type="domain" description="Death" evidence="2">
    <location>
        <begin position="1032"/>
        <end position="1115"/>
    </location>
</feature>
<dbReference type="InterPro" id="IPR008042">
    <property type="entry name" value="Retrotrans_Pao"/>
</dbReference>
<protein>
    <recommendedName>
        <fullName evidence="2">Death domain-containing protein</fullName>
    </recommendedName>
</protein>
<feature type="compositionally biased region" description="Basic residues" evidence="1">
    <location>
        <begin position="562"/>
        <end position="575"/>
    </location>
</feature>
<dbReference type="PANTHER" id="PTHR47331:SF1">
    <property type="entry name" value="GAG-LIKE PROTEIN"/>
    <property type="match status" value="1"/>
</dbReference>
<keyword evidence="4" id="KW-1185">Reference proteome</keyword>
<feature type="compositionally biased region" description="Basic and acidic residues" evidence="1">
    <location>
        <begin position="1118"/>
        <end position="1130"/>
    </location>
</feature>
<feature type="region of interest" description="Disordered" evidence="1">
    <location>
        <begin position="1918"/>
        <end position="1994"/>
    </location>
</feature>
<feature type="region of interest" description="Disordered" evidence="1">
    <location>
        <begin position="1169"/>
        <end position="1200"/>
    </location>
</feature>
<evidence type="ECO:0000313" key="3">
    <source>
        <dbReference type="EMBL" id="PFX28323.1"/>
    </source>
</evidence>
<feature type="region of interest" description="Disordered" evidence="1">
    <location>
        <begin position="1118"/>
        <end position="1145"/>
    </location>
</feature>
<feature type="region of interest" description="Disordered" evidence="1">
    <location>
        <begin position="970"/>
        <end position="989"/>
    </location>
</feature>
<dbReference type="PROSITE" id="PS50017">
    <property type="entry name" value="DEATH_DOMAIN"/>
    <property type="match status" value="3"/>
</dbReference>
<dbReference type="EMBL" id="LSMT01000085">
    <property type="protein sequence ID" value="PFX28323.1"/>
    <property type="molecule type" value="Genomic_DNA"/>
</dbReference>
<dbReference type="GO" id="GO:0007165">
    <property type="term" value="P:signal transduction"/>
    <property type="evidence" value="ECO:0007669"/>
    <property type="project" value="InterPro"/>
</dbReference>
<dbReference type="PANTHER" id="PTHR47331">
    <property type="entry name" value="PHD-TYPE DOMAIN-CONTAINING PROTEIN"/>
    <property type="match status" value="1"/>
</dbReference>
<dbReference type="Gene3D" id="2.60.220.30">
    <property type="match status" value="2"/>
</dbReference>
<feature type="compositionally biased region" description="Polar residues" evidence="1">
    <location>
        <begin position="1923"/>
        <end position="1936"/>
    </location>
</feature>
<evidence type="ECO:0000259" key="2">
    <source>
        <dbReference type="PROSITE" id="PS50017"/>
    </source>
</evidence>
<dbReference type="SMART" id="SM00005">
    <property type="entry name" value="DEATH"/>
    <property type="match status" value="3"/>
</dbReference>
<dbReference type="OrthoDB" id="5990061at2759"/>